<protein>
    <recommendedName>
        <fullName evidence="4">Integral membrane protein</fullName>
    </recommendedName>
</protein>
<accession>A0ABS2S8L5</accession>
<keyword evidence="1" id="KW-0472">Membrane</keyword>
<sequence>MRQRLAIGALMAQAFVLAVLELFFLPLRLDGTTLPRVGDLPFPVAVPVAAVTTPLLVRWASHHSRRALPTAAPLLVWLGTLVLFGLFGPGGDAVLAYDWRSLLLFAGGALPGAVAVGAALGRQARAGDH</sequence>
<dbReference type="EMBL" id="JAFBCL010000001">
    <property type="protein sequence ID" value="MBM7811421.1"/>
    <property type="molecule type" value="Genomic_DNA"/>
</dbReference>
<keyword evidence="1" id="KW-1133">Transmembrane helix</keyword>
<dbReference type="Proteomes" id="UP001195724">
    <property type="component" value="Unassembled WGS sequence"/>
</dbReference>
<reference evidence="2 3" key="1">
    <citation type="submission" date="2021-01" db="EMBL/GenBank/DDBJ databases">
        <title>Sequencing the genomes of 1000 actinobacteria strains.</title>
        <authorList>
            <person name="Klenk H.-P."/>
        </authorList>
    </citation>
    <scope>NUCLEOTIDE SEQUENCE [LARGE SCALE GENOMIC DNA]</scope>
    <source>
        <strain evidence="2 3">DSM 44581</strain>
    </source>
</reference>
<evidence type="ECO:0000313" key="3">
    <source>
        <dbReference type="Proteomes" id="UP001195724"/>
    </source>
</evidence>
<keyword evidence="1" id="KW-0812">Transmembrane</keyword>
<keyword evidence="3" id="KW-1185">Reference proteome</keyword>
<evidence type="ECO:0000256" key="1">
    <source>
        <dbReference type="SAM" id="Phobius"/>
    </source>
</evidence>
<organism evidence="2 3">
    <name type="scientific">Saccharothrix algeriensis</name>
    <dbReference type="NCBI Taxonomy" id="173560"/>
    <lineage>
        <taxon>Bacteria</taxon>
        <taxon>Bacillati</taxon>
        <taxon>Actinomycetota</taxon>
        <taxon>Actinomycetes</taxon>
        <taxon>Pseudonocardiales</taxon>
        <taxon>Pseudonocardiaceae</taxon>
        <taxon>Saccharothrix</taxon>
    </lineage>
</organism>
<feature type="transmembrane region" description="Helical" evidence="1">
    <location>
        <begin position="7"/>
        <end position="28"/>
    </location>
</feature>
<feature type="transmembrane region" description="Helical" evidence="1">
    <location>
        <begin position="99"/>
        <end position="120"/>
    </location>
</feature>
<name>A0ABS2S8L5_9PSEU</name>
<feature type="transmembrane region" description="Helical" evidence="1">
    <location>
        <begin position="40"/>
        <end position="60"/>
    </location>
</feature>
<comment type="caution">
    <text evidence="2">The sequence shown here is derived from an EMBL/GenBank/DDBJ whole genome shotgun (WGS) entry which is preliminary data.</text>
</comment>
<dbReference type="RefSeq" id="WP_239562211.1">
    <property type="nucleotide sequence ID" value="NZ_JAFBCL010000001.1"/>
</dbReference>
<evidence type="ECO:0008006" key="4">
    <source>
        <dbReference type="Google" id="ProtNLM"/>
    </source>
</evidence>
<feature type="transmembrane region" description="Helical" evidence="1">
    <location>
        <begin position="67"/>
        <end position="87"/>
    </location>
</feature>
<evidence type="ECO:0000313" key="2">
    <source>
        <dbReference type="EMBL" id="MBM7811421.1"/>
    </source>
</evidence>
<proteinExistence type="predicted"/>
<gene>
    <name evidence="2" type="ORF">JOE68_002286</name>
</gene>